<dbReference type="NCBIfam" id="TIGR00435">
    <property type="entry name" value="cysS"/>
    <property type="match status" value="1"/>
</dbReference>
<comment type="cofactor">
    <cofactor evidence="1">
        <name>Zn(2+)</name>
        <dbReference type="ChEBI" id="CHEBI:29105"/>
    </cofactor>
</comment>
<dbReference type="InterPro" id="IPR015273">
    <property type="entry name" value="Cys-tRNA-synt_Ia_DALR"/>
</dbReference>
<reference evidence="14 15" key="1">
    <citation type="journal article" date="2008" name="Nature">
        <title>The Phaeodactylum genome reveals the evolutionary history of diatom genomes.</title>
        <authorList>
            <person name="Bowler C."/>
            <person name="Allen A.E."/>
            <person name="Badger J.H."/>
            <person name="Grimwood J."/>
            <person name="Jabbari K."/>
            <person name="Kuo A."/>
            <person name="Maheswari U."/>
            <person name="Martens C."/>
            <person name="Maumus F."/>
            <person name="Otillar R.P."/>
            <person name="Rayko E."/>
            <person name="Salamov A."/>
            <person name="Vandepoele K."/>
            <person name="Beszteri B."/>
            <person name="Gruber A."/>
            <person name="Heijde M."/>
            <person name="Katinka M."/>
            <person name="Mock T."/>
            <person name="Valentin K."/>
            <person name="Verret F."/>
            <person name="Berges J.A."/>
            <person name="Brownlee C."/>
            <person name="Cadoret J.P."/>
            <person name="Chiovitti A."/>
            <person name="Choi C.J."/>
            <person name="Coesel S."/>
            <person name="De Martino A."/>
            <person name="Detter J.C."/>
            <person name="Durkin C."/>
            <person name="Falciatore A."/>
            <person name="Fournet J."/>
            <person name="Haruta M."/>
            <person name="Huysman M.J."/>
            <person name="Jenkins B.D."/>
            <person name="Jiroutova K."/>
            <person name="Jorgensen R.E."/>
            <person name="Joubert Y."/>
            <person name="Kaplan A."/>
            <person name="Kroger N."/>
            <person name="Kroth P.G."/>
            <person name="La Roche J."/>
            <person name="Lindquist E."/>
            <person name="Lommer M."/>
            <person name="Martin-Jezequel V."/>
            <person name="Lopez P.J."/>
            <person name="Lucas S."/>
            <person name="Mangogna M."/>
            <person name="McGinnis K."/>
            <person name="Medlin L.K."/>
            <person name="Montsant A."/>
            <person name="Oudot-Le Secq M.P."/>
            <person name="Napoli C."/>
            <person name="Obornik M."/>
            <person name="Parker M.S."/>
            <person name="Petit J.L."/>
            <person name="Porcel B.M."/>
            <person name="Poulsen N."/>
            <person name="Robison M."/>
            <person name="Rychlewski L."/>
            <person name="Rynearson T.A."/>
            <person name="Schmutz J."/>
            <person name="Shapiro H."/>
            <person name="Siaut M."/>
            <person name="Stanley M."/>
            <person name="Sussman M.R."/>
            <person name="Taylor A.R."/>
            <person name="Vardi A."/>
            <person name="von Dassow P."/>
            <person name="Vyverman W."/>
            <person name="Willis A."/>
            <person name="Wyrwicz L.S."/>
            <person name="Rokhsar D.S."/>
            <person name="Weissenbach J."/>
            <person name="Armbrust E.V."/>
            <person name="Green B.R."/>
            <person name="Van de Peer Y."/>
            <person name="Grigoriev I.V."/>
        </authorList>
    </citation>
    <scope>NUCLEOTIDE SEQUENCE [LARGE SCALE GENOMIC DNA]</scope>
    <source>
        <strain evidence="14 15">CCAP 1055/1</strain>
    </source>
</reference>
<evidence type="ECO:0000256" key="11">
    <source>
        <dbReference type="ARBA" id="ARBA00031499"/>
    </source>
</evidence>
<dbReference type="SMART" id="SM00840">
    <property type="entry name" value="DALR_2"/>
    <property type="match status" value="1"/>
</dbReference>
<dbReference type="Proteomes" id="UP000000759">
    <property type="component" value="Unassembled WGS sequence"/>
</dbReference>
<evidence type="ECO:0000256" key="8">
    <source>
        <dbReference type="ARBA" id="ARBA00022840"/>
    </source>
</evidence>
<proteinExistence type="inferred from homology"/>
<dbReference type="InterPro" id="IPR009080">
    <property type="entry name" value="tRNAsynth_Ia_anticodon-bd"/>
</dbReference>
<dbReference type="OrthoDB" id="438179at2759"/>
<evidence type="ECO:0000256" key="9">
    <source>
        <dbReference type="ARBA" id="ARBA00022917"/>
    </source>
</evidence>
<comment type="similarity">
    <text evidence="2">Belongs to the class-I aminoacyl-tRNA synthetase family.</text>
</comment>
<dbReference type="GO" id="GO:0005524">
    <property type="term" value="F:ATP binding"/>
    <property type="evidence" value="ECO:0007669"/>
    <property type="project" value="UniProtKB-KW"/>
</dbReference>
<keyword evidence="7" id="KW-0862">Zinc</keyword>
<protein>
    <recommendedName>
        <fullName evidence="3">cysteine--tRNA ligase</fullName>
        <ecNumber evidence="3">6.1.1.16</ecNumber>
    </recommendedName>
    <alternativeName>
        <fullName evidence="11">Cysteinyl-tRNA synthetase</fullName>
    </alternativeName>
</protein>
<feature type="domain" description="Cysteinyl-tRNA synthetase class Ia DALR" evidence="13">
    <location>
        <begin position="435"/>
        <end position="509"/>
    </location>
</feature>
<dbReference type="PANTHER" id="PTHR10890">
    <property type="entry name" value="CYSTEINYL-TRNA SYNTHETASE"/>
    <property type="match status" value="1"/>
</dbReference>
<dbReference type="InterPro" id="IPR014729">
    <property type="entry name" value="Rossmann-like_a/b/a_fold"/>
</dbReference>
<keyword evidence="8" id="KW-0067">ATP-binding</keyword>
<dbReference type="GeneID" id="7205014"/>
<keyword evidence="4" id="KW-0436">Ligase</keyword>
<keyword evidence="10" id="KW-0030">Aminoacyl-tRNA synthetase</keyword>
<keyword evidence="6" id="KW-0547">Nucleotide-binding</keyword>
<dbReference type="PRINTS" id="PR00983">
    <property type="entry name" value="TRNASYNTHCYS"/>
</dbReference>
<evidence type="ECO:0000256" key="4">
    <source>
        <dbReference type="ARBA" id="ARBA00022598"/>
    </source>
</evidence>
<dbReference type="HOGENOM" id="CLU_013528_0_1_1"/>
<dbReference type="EC" id="6.1.1.16" evidence="3"/>
<dbReference type="AlphaFoldDB" id="B7S4C9"/>
<feature type="chain" id="PRO_5002860962" description="cysteine--tRNA ligase" evidence="12">
    <location>
        <begin position="26"/>
        <end position="568"/>
    </location>
</feature>
<dbReference type="InterPro" id="IPR015803">
    <property type="entry name" value="Cys-tRNA-ligase"/>
</dbReference>
<evidence type="ECO:0000313" key="14">
    <source>
        <dbReference type="EMBL" id="EEC42666.1"/>
    </source>
</evidence>
<dbReference type="RefSeq" id="XP_002176430.1">
    <property type="nucleotide sequence ID" value="XM_002176394.1"/>
</dbReference>
<keyword evidence="12" id="KW-0732">Signal</keyword>
<evidence type="ECO:0000259" key="13">
    <source>
        <dbReference type="SMART" id="SM00840"/>
    </source>
</evidence>
<feature type="signal peptide" evidence="12">
    <location>
        <begin position="1"/>
        <end position="25"/>
    </location>
</feature>
<dbReference type="CDD" id="cd00672">
    <property type="entry name" value="CysRS_core"/>
    <property type="match status" value="1"/>
</dbReference>
<dbReference type="Pfam" id="PF23493">
    <property type="entry name" value="CysS_C"/>
    <property type="match status" value="1"/>
</dbReference>
<dbReference type="GO" id="GO:0005737">
    <property type="term" value="C:cytoplasm"/>
    <property type="evidence" value="ECO:0007669"/>
    <property type="project" value="InterPro"/>
</dbReference>
<dbReference type="STRING" id="556484.B7S4C9"/>
<evidence type="ECO:0000313" key="15">
    <source>
        <dbReference type="Proteomes" id="UP000000759"/>
    </source>
</evidence>
<dbReference type="InParanoid" id="B7S4C9"/>
<dbReference type="Gene3D" id="1.20.120.1910">
    <property type="entry name" value="Cysteine-tRNA ligase, C-terminal anti-codon recognition domain"/>
    <property type="match status" value="1"/>
</dbReference>
<dbReference type="Gene3D" id="3.40.50.620">
    <property type="entry name" value="HUPs"/>
    <property type="match status" value="1"/>
</dbReference>
<keyword evidence="15" id="KW-1185">Reference proteome</keyword>
<keyword evidence="9" id="KW-0648">Protein biosynthesis</keyword>
<name>B7S4C9_PHATC</name>
<dbReference type="GO" id="GO:0006423">
    <property type="term" value="P:cysteinyl-tRNA aminoacylation"/>
    <property type="evidence" value="ECO:0007669"/>
    <property type="project" value="InterPro"/>
</dbReference>
<evidence type="ECO:0000256" key="5">
    <source>
        <dbReference type="ARBA" id="ARBA00022723"/>
    </source>
</evidence>
<keyword evidence="5" id="KW-0479">Metal-binding</keyword>
<sequence>MIVRYAPALTLAFLCSLRTSLPTHAWLPVVPWGSRRPRQRATPTIPGVPWFPSILTLQTTSTPTTTDAPVLSLFNSKTRAKEPFRPVRADTNVVSMYTCGPTVYDFAHVGNFRAFLTYDVLKRVLRYLGYHVTHVCNLTDVDDKIIQRANEQKIDHVQTLTRRYEQHFRDDLQALNIQPACQYPRATEHIDDMMDLIRVLRDKELAYETPDGSWYFRTQAQPRYGTQLVQLNYQEMAQTERGESDDKEHFADFCLWKAFKTGVDRMDAAWESNDIALGRPGWHLECSAMARHFFGDDTIDLHGGGIDLKFPHHENEIAQSEGATGNVFCNCWFHNGFVNMDNEKMSKSLGNFLTLRGACPTPDDVRAYRYLAVSSQYRQALAFTPQAMTAARNAIARMDKIKNQLEECTRVNGASVVDETTDSELPTVARTALENFEVAICDDLSMPRASAALFSLVKAAEGELKRVNKVSDDEVSLDYTGLRRILDAMKQMDQVFGIFYRVPVSEEEETAQEEALVIPDDVVELVERRTAAKEAKDWELADALRSQVTELGYAVKDVKGEDPIVTQL</sequence>
<dbReference type="InterPro" id="IPR024909">
    <property type="entry name" value="Cys-tRNA/MSH_ligase"/>
</dbReference>
<dbReference type="SUPFAM" id="SSF52374">
    <property type="entry name" value="Nucleotidylyl transferase"/>
    <property type="match status" value="1"/>
</dbReference>
<dbReference type="SUPFAM" id="SSF47323">
    <property type="entry name" value="Anticodon-binding domain of a subclass of class I aminoacyl-tRNA synthetases"/>
    <property type="match status" value="1"/>
</dbReference>
<dbReference type="InterPro" id="IPR056411">
    <property type="entry name" value="CysS_C"/>
</dbReference>
<accession>B7S4C9</accession>
<evidence type="ECO:0000256" key="10">
    <source>
        <dbReference type="ARBA" id="ARBA00023146"/>
    </source>
</evidence>
<evidence type="ECO:0000256" key="12">
    <source>
        <dbReference type="SAM" id="SignalP"/>
    </source>
</evidence>
<dbReference type="GO" id="GO:0046872">
    <property type="term" value="F:metal ion binding"/>
    <property type="evidence" value="ECO:0007669"/>
    <property type="project" value="UniProtKB-KW"/>
</dbReference>
<dbReference type="Pfam" id="PF01406">
    <property type="entry name" value="tRNA-synt_1e"/>
    <property type="match status" value="1"/>
</dbReference>
<evidence type="ECO:0000256" key="1">
    <source>
        <dbReference type="ARBA" id="ARBA00001947"/>
    </source>
</evidence>
<organism evidence="14 15">
    <name type="scientific">Phaeodactylum tricornutum (strain CCAP 1055/1)</name>
    <dbReference type="NCBI Taxonomy" id="556484"/>
    <lineage>
        <taxon>Eukaryota</taxon>
        <taxon>Sar</taxon>
        <taxon>Stramenopiles</taxon>
        <taxon>Ochrophyta</taxon>
        <taxon>Bacillariophyta</taxon>
        <taxon>Bacillariophyceae</taxon>
        <taxon>Bacillariophycidae</taxon>
        <taxon>Naviculales</taxon>
        <taxon>Phaeodactylaceae</taxon>
        <taxon>Phaeodactylum</taxon>
    </lineage>
</organism>
<dbReference type="PANTHER" id="PTHR10890:SF25">
    <property type="entry name" value="CYSTEINE--TRNA LIGASE, CHLOROPLASTIC_MITOCHONDRIAL"/>
    <property type="match status" value="1"/>
</dbReference>
<dbReference type="EMBL" id="DS999284">
    <property type="protein sequence ID" value="EEC42666.1"/>
    <property type="molecule type" value="Genomic_DNA"/>
</dbReference>
<dbReference type="InterPro" id="IPR032678">
    <property type="entry name" value="tRNA-synt_1_cat_dom"/>
</dbReference>
<dbReference type="KEGG" id="pti:PHATRDRAFT_bd780"/>
<dbReference type="HAMAP" id="MF_00041">
    <property type="entry name" value="Cys_tRNA_synth"/>
    <property type="match status" value="1"/>
</dbReference>
<evidence type="ECO:0000256" key="2">
    <source>
        <dbReference type="ARBA" id="ARBA00005594"/>
    </source>
</evidence>
<evidence type="ECO:0000256" key="3">
    <source>
        <dbReference type="ARBA" id="ARBA00012832"/>
    </source>
</evidence>
<evidence type="ECO:0000256" key="6">
    <source>
        <dbReference type="ARBA" id="ARBA00022741"/>
    </source>
</evidence>
<dbReference type="eggNOG" id="KOG2007">
    <property type="taxonomic scope" value="Eukaryota"/>
</dbReference>
<evidence type="ECO:0000256" key="7">
    <source>
        <dbReference type="ARBA" id="ARBA00022833"/>
    </source>
</evidence>
<gene>
    <name evidence="14" type="ORF">PHATRDRAFT_bd780</name>
</gene>
<reference evidence="15" key="2">
    <citation type="submission" date="2008-08" db="EMBL/GenBank/DDBJ databases">
        <authorList>
            <consortium name="Diatom Consortium"/>
            <person name="Grigoriev I."/>
            <person name="Grimwood J."/>
            <person name="Kuo A."/>
            <person name="Otillar R.P."/>
            <person name="Salamov A."/>
            <person name="Detter J.C."/>
            <person name="Lindquist E."/>
            <person name="Shapiro H."/>
            <person name="Lucas S."/>
            <person name="Glavina del Rio T."/>
            <person name="Pitluck S."/>
            <person name="Rokhsar D."/>
            <person name="Bowler C."/>
        </authorList>
    </citation>
    <scope>GENOME REANNOTATION</scope>
    <source>
        <strain evidence="15">CCAP 1055/1</strain>
    </source>
</reference>
<dbReference type="OMA" id="IMRWPSP"/>
<dbReference type="GO" id="GO:0004817">
    <property type="term" value="F:cysteine-tRNA ligase activity"/>
    <property type="evidence" value="ECO:0007669"/>
    <property type="project" value="UniProtKB-EC"/>
</dbReference>
<dbReference type="PaxDb" id="2850-Phatrdraft780"/>